<comment type="caution">
    <text evidence="14">The sequence shown here is derived from an EMBL/GenBank/DDBJ whole genome shotgun (WGS) entry which is preliminary data.</text>
</comment>
<dbReference type="InterPro" id="IPR036393">
    <property type="entry name" value="AceGlu_kinase-like_sf"/>
</dbReference>
<evidence type="ECO:0000256" key="11">
    <source>
        <dbReference type="ARBA" id="ARBA00030639"/>
    </source>
</evidence>
<name>A0A1Y1RTP7_9SPIO</name>
<gene>
    <name evidence="14" type="ORF">B4O97_17575</name>
</gene>
<reference evidence="14 15" key="1">
    <citation type="submission" date="2017-03" db="EMBL/GenBank/DDBJ databases">
        <title>Draft Genome sequence of Marispirochaeta sp. strain JC444.</title>
        <authorList>
            <person name="Shivani Y."/>
            <person name="Subhash Y."/>
            <person name="Sasikala C."/>
            <person name="Ramana C."/>
        </authorList>
    </citation>
    <scope>NUCLEOTIDE SEQUENCE [LARGE SCALE GENOMIC DNA]</scope>
    <source>
        <strain evidence="14 15">JC444</strain>
    </source>
</reference>
<protein>
    <recommendedName>
        <fullName evidence="3">Acetylglutamate kinase</fullName>
        <ecNumber evidence="2">2.7.2.8</ecNumber>
    </recommendedName>
    <alternativeName>
        <fullName evidence="10">N-acetyl-L-glutamate 5-phosphotransferase</fullName>
    </alternativeName>
    <alternativeName>
        <fullName evidence="11">NAG kinase</fullName>
    </alternativeName>
</protein>
<dbReference type="EC" id="2.7.2.8" evidence="2"/>
<accession>A0A1Y1RTP7</accession>
<evidence type="ECO:0000256" key="8">
    <source>
        <dbReference type="ARBA" id="ARBA00022777"/>
    </source>
</evidence>
<dbReference type="CDD" id="cd04238">
    <property type="entry name" value="AAK_NAGK-like"/>
    <property type="match status" value="1"/>
</dbReference>
<dbReference type="SUPFAM" id="SSF53633">
    <property type="entry name" value="Carbamate kinase-like"/>
    <property type="match status" value="1"/>
</dbReference>
<dbReference type="RefSeq" id="WP_083052819.1">
    <property type="nucleotide sequence ID" value="NZ_MWQY01000027.1"/>
</dbReference>
<organism evidence="14 15">
    <name type="scientific">Marispirochaeta aestuarii</name>
    <dbReference type="NCBI Taxonomy" id="1963862"/>
    <lineage>
        <taxon>Bacteria</taxon>
        <taxon>Pseudomonadati</taxon>
        <taxon>Spirochaetota</taxon>
        <taxon>Spirochaetia</taxon>
        <taxon>Spirochaetales</taxon>
        <taxon>Spirochaetaceae</taxon>
        <taxon>Marispirochaeta</taxon>
    </lineage>
</organism>
<comment type="catalytic activity">
    <reaction evidence="12">
        <text>N-acetyl-L-glutamate + ATP = N-acetyl-L-glutamyl 5-phosphate + ADP</text>
        <dbReference type="Rhea" id="RHEA:14629"/>
        <dbReference type="ChEBI" id="CHEBI:30616"/>
        <dbReference type="ChEBI" id="CHEBI:44337"/>
        <dbReference type="ChEBI" id="CHEBI:57936"/>
        <dbReference type="ChEBI" id="CHEBI:456216"/>
        <dbReference type="EC" id="2.7.2.8"/>
    </reaction>
</comment>
<keyword evidence="15" id="KW-1185">Reference proteome</keyword>
<dbReference type="GO" id="GO:0005524">
    <property type="term" value="F:ATP binding"/>
    <property type="evidence" value="ECO:0007669"/>
    <property type="project" value="UniProtKB-KW"/>
</dbReference>
<dbReference type="Pfam" id="PF00696">
    <property type="entry name" value="AA_kinase"/>
    <property type="match status" value="1"/>
</dbReference>
<feature type="domain" description="Aspartate/glutamate/uridylate kinase" evidence="13">
    <location>
        <begin position="4"/>
        <end position="230"/>
    </location>
</feature>
<evidence type="ECO:0000256" key="12">
    <source>
        <dbReference type="ARBA" id="ARBA00048141"/>
    </source>
</evidence>
<proteinExistence type="predicted"/>
<keyword evidence="8 14" id="KW-0418">Kinase</keyword>
<evidence type="ECO:0000256" key="4">
    <source>
        <dbReference type="ARBA" id="ARBA00022571"/>
    </source>
</evidence>
<dbReference type="GO" id="GO:0005737">
    <property type="term" value="C:cytoplasm"/>
    <property type="evidence" value="ECO:0007669"/>
    <property type="project" value="InterPro"/>
</dbReference>
<dbReference type="PANTHER" id="PTHR23342:SF0">
    <property type="entry name" value="N-ACETYLGLUTAMATE SYNTHASE, MITOCHONDRIAL"/>
    <property type="match status" value="1"/>
</dbReference>
<sequence length="254" mass="26476">MAEICIIKIGGRPLADPESLKVLCGELEKISRQTPVAVIHGGGSEVSRISRIFGLEPVFVDGLRSTSEEEMAVVEMVLAGRMNTLLVRSLAVRGMRAVGLSGCDAGMLIAEAAAPRSRTGRIVSTDGTLITDLIQGGYMPVCSSVAMDSSGEALNINADEAALEIAAGVSAARLVYLSDVPGILLDKQVVPVLGPEEAEKKITSGEIAGGMIPKVRSSFRGLSRGIGEIIIGGCDKEGDLQSLLQGSGTHLRLH</sequence>
<evidence type="ECO:0000256" key="5">
    <source>
        <dbReference type="ARBA" id="ARBA00022605"/>
    </source>
</evidence>
<evidence type="ECO:0000256" key="6">
    <source>
        <dbReference type="ARBA" id="ARBA00022679"/>
    </source>
</evidence>
<keyword evidence="9" id="KW-0067">ATP-binding</keyword>
<dbReference type="AlphaFoldDB" id="A0A1Y1RTP7"/>
<dbReference type="STRING" id="1963862.B4O97_17575"/>
<dbReference type="OrthoDB" id="9803155at2"/>
<keyword evidence="6" id="KW-0808">Transferase</keyword>
<dbReference type="EMBL" id="MWQY01000027">
    <property type="protein sequence ID" value="ORC31128.1"/>
    <property type="molecule type" value="Genomic_DNA"/>
</dbReference>
<dbReference type="InterPro" id="IPR004662">
    <property type="entry name" value="AcgluKinase_fam"/>
</dbReference>
<evidence type="ECO:0000256" key="3">
    <source>
        <dbReference type="ARBA" id="ARBA00021197"/>
    </source>
</evidence>
<dbReference type="PANTHER" id="PTHR23342">
    <property type="entry name" value="N-ACETYLGLUTAMATE SYNTHASE"/>
    <property type="match status" value="1"/>
</dbReference>
<evidence type="ECO:0000256" key="7">
    <source>
        <dbReference type="ARBA" id="ARBA00022741"/>
    </source>
</evidence>
<evidence type="ECO:0000256" key="10">
    <source>
        <dbReference type="ARBA" id="ARBA00030178"/>
    </source>
</evidence>
<dbReference type="NCBIfam" id="TIGR00761">
    <property type="entry name" value="argB"/>
    <property type="match status" value="1"/>
</dbReference>
<evidence type="ECO:0000256" key="1">
    <source>
        <dbReference type="ARBA" id="ARBA00004828"/>
    </source>
</evidence>
<comment type="pathway">
    <text evidence="1">Amino-acid biosynthesis; L-arginine biosynthesis; N(2)-acetyl-L-ornithine from L-glutamate: step 2/4.</text>
</comment>
<dbReference type="GO" id="GO:0006526">
    <property type="term" value="P:L-arginine biosynthetic process"/>
    <property type="evidence" value="ECO:0007669"/>
    <property type="project" value="UniProtKB-KW"/>
</dbReference>
<keyword evidence="5" id="KW-0028">Amino-acid biosynthesis</keyword>
<keyword evidence="4" id="KW-0055">Arginine biosynthesis</keyword>
<evidence type="ECO:0000313" key="15">
    <source>
        <dbReference type="Proteomes" id="UP000192343"/>
    </source>
</evidence>
<evidence type="ECO:0000256" key="9">
    <source>
        <dbReference type="ARBA" id="ARBA00022840"/>
    </source>
</evidence>
<dbReference type="PIRSF" id="PIRSF000728">
    <property type="entry name" value="NAGK"/>
    <property type="match status" value="1"/>
</dbReference>
<evidence type="ECO:0000313" key="14">
    <source>
        <dbReference type="EMBL" id="ORC31128.1"/>
    </source>
</evidence>
<dbReference type="GO" id="GO:0003991">
    <property type="term" value="F:acetylglutamate kinase activity"/>
    <property type="evidence" value="ECO:0007669"/>
    <property type="project" value="UniProtKB-EC"/>
</dbReference>
<dbReference type="Proteomes" id="UP000192343">
    <property type="component" value="Unassembled WGS sequence"/>
</dbReference>
<evidence type="ECO:0000259" key="13">
    <source>
        <dbReference type="Pfam" id="PF00696"/>
    </source>
</evidence>
<dbReference type="Gene3D" id="3.40.1160.10">
    <property type="entry name" value="Acetylglutamate kinase-like"/>
    <property type="match status" value="1"/>
</dbReference>
<evidence type="ECO:0000256" key="2">
    <source>
        <dbReference type="ARBA" id="ARBA00013065"/>
    </source>
</evidence>
<dbReference type="InterPro" id="IPR001048">
    <property type="entry name" value="Asp/Glu/Uridylate_kinase"/>
</dbReference>
<keyword evidence="7" id="KW-0547">Nucleotide-binding</keyword>